<keyword evidence="2" id="KW-1185">Reference proteome</keyword>
<gene>
    <name evidence="1" type="ORF">WI372_08685</name>
</gene>
<accession>A0ABU9EBW1</accession>
<dbReference type="EMBL" id="JBBHLI010000004">
    <property type="protein sequence ID" value="MEK9501050.1"/>
    <property type="molecule type" value="Genomic_DNA"/>
</dbReference>
<dbReference type="Proteomes" id="UP001484239">
    <property type="component" value="Unassembled WGS sequence"/>
</dbReference>
<reference evidence="1 2" key="1">
    <citation type="submission" date="2024-02" db="EMBL/GenBank/DDBJ databases">
        <title>A novel Gemmatimonadota bacterium.</title>
        <authorList>
            <person name="Du Z.-J."/>
            <person name="Ye Y.-Q."/>
        </authorList>
    </citation>
    <scope>NUCLEOTIDE SEQUENCE [LARGE SCALE GENOMIC DNA]</scope>
    <source>
        <strain evidence="1 2">DH-20</strain>
    </source>
</reference>
<evidence type="ECO:0008006" key="3">
    <source>
        <dbReference type="Google" id="ProtNLM"/>
    </source>
</evidence>
<dbReference type="RefSeq" id="WP_405277052.1">
    <property type="nucleotide sequence ID" value="NZ_CP144380.1"/>
</dbReference>
<comment type="caution">
    <text evidence="1">The sequence shown here is derived from an EMBL/GenBank/DDBJ whole genome shotgun (WGS) entry which is preliminary data.</text>
</comment>
<evidence type="ECO:0000313" key="2">
    <source>
        <dbReference type="Proteomes" id="UP001484239"/>
    </source>
</evidence>
<dbReference type="PROSITE" id="PS51257">
    <property type="entry name" value="PROKAR_LIPOPROTEIN"/>
    <property type="match status" value="1"/>
</dbReference>
<proteinExistence type="predicted"/>
<protein>
    <recommendedName>
        <fullName evidence="3">Lipoprotein</fullName>
    </recommendedName>
</protein>
<sequence length="162" mass="17056">MRRPWIPLIATVFVAQGCYTFTPASPAELQPGQEVRFRLDAETAALLQDVDLPGPRLLDGTFLSVNGDAFVVEAPVGTGGDLRGARVLIQQVDVPTRGVTSVELKSLDSFRTGALVAIGGAALTGVLLHLNASRGTEDGPGGETPESRRVVPLFRIGVPLGR</sequence>
<organism evidence="1 2">
    <name type="scientific">Gaopeijia maritima</name>
    <dbReference type="NCBI Taxonomy" id="3119007"/>
    <lineage>
        <taxon>Bacteria</taxon>
        <taxon>Pseudomonadati</taxon>
        <taxon>Gemmatimonadota</taxon>
        <taxon>Longimicrobiia</taxon>
        <taxon>Gaopeijiales</taxon>
        <taxon>Gaopeijiaceae</taxon>
        <taxon>Gaopeijia</taxon>
    </lineage>
</organism>
<evidence type="ECO:0000313" key="1">
    <source>
        <dbReference type="EMBL" id="MEK9501050.1"/>
    </source>
</evidence>
<name>A0ABU9EBW1_9BACT</name>